<gene>
    <name evidence="1" type="ORF">CKAH01_11376</name>
</gene>
<sequence length="104" mass="11454">MDSQNTDYRSISPDSFSRLSVPVHVLVVECRWQCCQCGFSRNPMPAQMYLVVPCLARGARPCPQRFRAGEYVTHEGPLRCDRILVPAGLLGLGNGEGEGGDEEV</sequence>
<dbReference type="AlphaFoldDB" id="A0AAD9YVB6"/>
<name>A0AAD9YVB6_COLKA</name>
<dbReference type="Proteomes" id="UP001281614">
    <property type="component" value="Unassembled WGS sequence"/>
</dbReference>
<reference evidence="1" key="1">
    <citation type="submission" date="2023-02" db="EMBL/GenBank/DDBJ databases">
        <title>Colletotrichum kahawae CIFC_Que2 genome sequencing and assembly.</title>
        <authorList>
            <person name="Baroncelli R."/>
        </authorList>
    </citation>
    <scope>NUCLEOTIDE SEQUENCE</scope>
    <source>
        <strain evidence="1">CIFC_Que2</strain>
    </source>
</reference>
<evidence type="ECO:0000313" key="2">
    <source>
        <dbReference type="Proteomes" id="UP001281614"/>
    </source>
</evidence>
<comment type="caution">
    <text evidence="1">The sequence shown here is derived from an EMBL/GenBank/DDBJ whole genome shotgun (WGS) entry which is preliminary data.</text>
</comment>
<protein>
    <submittedName>
        <fullName evidence="1">Uncharacterized protein</fullName>
    </submittedName>
</protein>
<accession>A0AAD9YVB6</accession>
<evidence type="ECO:0000313" key="1">
    <source>
        <dbReference type="EMBL" id="KAK2779295.1"/>
    </source>
</evidence>
<dbReference type="EMBL" id="VYYT01000004">
    <property type="protein sequence ID" value="KAK2779295.1"/>
    <property type="molecule type" value="Genomic_DNA"/>
</dbReference>
<keyword evidence="2" id="KW-1185">Reference proteome</keyword>
<organism evidence="1 2">
    <name type="scientific">Colletotrichum kahawae</name>
    <name type="common">Coffee berry disease fungus</name>
    <dbReference type="NCBI Taxonomy" id="34407"/>
    <lineage>
        <taxon>Eukaryota</taxon>
        <taxon>Fungi</taxon>
        <taxon>Dikarya</taxon>
        <taxon>Ascomycota</taxon>
        <taxon>Pezizomycotina</taxon>
        <taxon>Sordariomycetes</taxon>
        <taxon>Hypocreomycetidae</taxon>
        <taxon>Glomerellales</taxon>
        <taxon>Glomerellaceae</taxon>
        <taxon>Colletotrichum</taxon>
        <taxon>Colletotrichum gloeosporioides species complex</taxon>
    </lineage>
</organism>
<proteinExistence type="predicted"/>